<dbReference type="PROSITE" id="PS51257">
    <property type="entry name" value="PROKAR_LIPOPROTEIN"/>
    <property type="match status" value="1"/>
</dbReference>
<accession>A0ABV2ULZ8</accession>
<evidence type="ECO:0000313" key="2">
    <source>
        <dbReference type="EMBL" id="MET8438873.1"/>
    </source>
</evidence>
<dbReference type="Proteomes" id="UP001550044">
    <property type="component" value="Unassembled WGS sequence"/>
</dbReference>
<keyword evidence="1" id="KW-0732">Signal</keyword>
<gene>
    <name evidence="2" type="ORF">ABZV61_40645</name>
</gene>
<sequence length="244" mass="26097">MRLLARIAATALRTTTATLCAVTALALTACNPVFAQQNDTSPFARLTGPEVAHKALAATRAAKSVRLTVGTKSPDGTPVEAYVATDIRGECTVTLSMGAAGTMDLVRTGGRVYTQSDEAMLRAASAGRPRHTDTNAEVKKLTGRWVKADRADRFTAQTLGYCDRKGFLDRLAENSDTAHKRRATTVGSMPALSLTGRTDSGTWQAAVAAEGRPHLLKLRFSTGTPLTVEFTEFDRPFTVKRPAV</sequence>
<evidence type="ECO:0000256" key="1">
    <source>
        <dbReference type="SAM" id="SignalP"/>
    </source>
</evidence>
<evidence type="ECO:0008006" key="4">
    <source>
        <dbReference type="Google" id="ProtNLM"/>
    </source>
</evidence>
<dbReference type="EMBL" id="JBEXIP010000075">
    <property type="protein sequence ID" value="MET8438873.1"/>
    <property type="molecule type" value="Genomic_DNA"/>
</dbReference>
<name>A0ABV2ULZ8_9ACTN</name>
<feature type="chain" id="PRO_5047458409" description="Lipoprotein" evidence="1">
    <location>
        <begin position="36"/>
        <end position="244"/>
    </location>
</feature>
<keyword evidence="3" id="KW-1185">Reference proteome</keyword>
<dbReference type="Gene3D" id="2.50.20.20">
    <property type="match status" value="1"/>
</dbReference>
<feature type="signal peptide" evidence="1">
    <location>
        <begin position="1"/>
        <end position="35"/>
    </location>
</feature>
<protein>
    <recommendedName>
        <fullName evidence="4">Lipoprotein</fullName>
    </recommendedName>
</protein>
<evidence type="ECO:0000313" key="3">
    <source>
        <dbReference type="Proteomes" id="UP001550044"/>
    </source>
</evidence>
<comment type="caution">
    <text evidence="2">The sequence shown here is derived from an EMBL/GenBank/DDBJ whole genome shotgun (WGS) entry which is preliminary data.</text>
</comment>
<proteinExistence type="predicted"/>
<reference evidence="2 3" key="1">
    <citation type="submission" date="2024-06" db="EMBL/GenBank/DDBJ databases">
        <title>The Natural Products Discovery Center: Release of the First 8490 Sequenced Strains for Exploring Actinobacteria Biosynthetic Diversity.</title>
        <authorList>
            <person name="Kalkreuter E."/>
            <person name="Kautsar S.A."/>
            <person name="Yang D."/>
            <person name="Bader C.D."/>
            <person name="Teijaro C.N."/>
            <person name="Fluegel L."/>
            <person name="Davis C.M."/>
            <person name="Simpson J.R."/>
            <person name="Lauterbach L."/>
            <person name="Steele A.D."/>
            <person name="Gui C."/>
            <person name="Meng S."/>
            <person name="Li G."/>
            <person name="Viehrig K."/>
            <person name="Ye F."/>
            <person name="Su P."/>
            <person name="Kiefer A.F."/>
            <person name="Nichols A."/>
            <person name="Cepeda A.J."/>
            <person name="Yan W."/>
            <person name="Fan B."/>
            <person name="Jiang Y."/>
            <person name="Adhikari A."/>
            <person name="Zheng C.-J."/>
            <person name="Schuster L."/>
            <person name="Cowan T.M."/>
            <person name="Smanski M.J."/>
            <person name="Chevrette M.G."/>
            <person name="De Carvalho L.P.S."/>
            <person name="Shen B."/>
        </authorList>
    </citation>
    <scope>NUCLEOTIDE SEQUENCE [LARGE SCALE GENOMIC DNA]</scope>
    <source>
        <strain evidence="2 3">NPDC005137</strain>
    </source>
</reference>
<dbReference type="RefSeq" id="WP_356713284.1">
    <property type="nucleotide sequence ID" value="NZ_JBEXIP010000075.1"/>
</dbReference>
<organism evidence="2 3">
    <name type="scientific">Streptomyces sp. 900116325</name>
    <dbReference type="NCBI Taxonomy" id="3154295"/>
    <lineage>
        <taxon>Bacteria</taxon>
        <taxon>Bacillati</taxon>
        <taxon>Actinomycetota</taxon>
        <taxon>Actinomycetes</taxon>
        <taxon>Kitasatosporales</taxon>
        <taxon>Streptomycetaceae</taxon>
        <taxon>Streptomyces</taxon>
    </lineage>
</organism>